<proteinExistence type="inferred from homology"/>
<dbReference type="SMART" id="SM01005">
    <property type="entry name" value="Ala_racemase_C"/>
    <property type="match status" value="1"/>
</dbReference>
<comment type="similarity">
    <text evidence="4">Belongs to the alanine racemase family.</text>
</comment>
<dbReference type="OrthoDB" id="9813814at2"/>
<dbReference type="GO" id="GO:0030170">
    <property type="term" value="F:pyridoxal phosphate binding"/>
    <property type="evidence" value="ECO:0007669"/>
    <property type="project" value="UniProtKB-UniRule"/>
</dbReference>
<dbReference type="Pfam" id="PF01168">
    <property type="entry name" value="Ala_racemase_N"/>
    <property type="match status" value="1"/>
</dbReference>
<dbReference type="Gene3D" id="3.20.20.10">
    <property type="entry name" value="Alanine racemase"/>
    <property type="match status" value="1"/>
</dbReference>
<dbReference type="CDD" id="cd00430">
    <property type="entry name" value="PLPDE_III_AR"/>
    <property type="match status" value="1"/>
</dbReference>
<protein>
    <recommendedName>
        <fullName evidence="4">Alanine racemase</fullName>
        <ecNumber evidence="4">5.1.1.1</ecNumber>
    </recommendedName>
</protein>
<comment type="pathway">
    <text evidence="4">Amino-acid biosynthesis; D-alanine biosynthesis; D-alanine from L-alanine: step 1/1.</text>
</comment>
<dbReference type="UniPathway" id="UPA00042">
    <property type="reaction ID" value="UER00497"/>
</dbReference>
<dbReference type="PROSITE" id="PS00395">
    <property type="entry name" value="ALANINE_RACEMASE"/>
    <property type="match status" value="1"/>
</dbReference>
<dbReference type="PANTHER" id="PTHR30511:SF0">
    <property type="entry name" value="ALANINE RACEMASE, CATABOLIC-RELATED"/>
    <property type="match status" value="1"/>
</dbReference>
<dbReference type="EMBL" id="CP016768">
    <property type="protein sequence ID" value="ASY08943.1"/>
    <property type="molecule type" value="Genomic_DNA"/>
</dbReference>
<evidence type="ECO:0000259" key="7">
    <source>
        <dbReference type="SMART" id="SM01005"/>
    </source>
</evidence>
<dbReference type="Proteomes" id="UP000217153">
    <property type="component" value="Chromosome"/>
</dbReference>
<evidence type="ECO:0000256" key="1">
    <source>
        <dbReference type="ARBA" id="ARBA00001933"/>
    </source>
</evidence>
<keyword evidence="9" id="KW-1185">Reference proteome</keyword>
<dbReference type="InterPro" id="IPR011079">
    <property type="entry name" value="Ala_racemase_C"/>
</dbReference>
<dbReference type="RefSeq" id="WP_095680255.1">
    <property type="nucleotide sequence ID" value="NZ_CP016768.2"/>
</dbReference>
<dbReference type="InterPro" id="IPR000821">
    <property type="entry name" value="Ala_racemase"/>
</dbReference>
<dbReference type="PANTHER" id="PTHR30511">
    <property type="entry name" value="ALANINE RACEMASE"/>
    <property type="match status" value="1"/>
</dbReference>
<accession>A0A249JWQ0</accession>
<feature type="active site" description="Proton acceptor; specific for L-alanine" evidence="4">
    <location>
        <position position="265"/>
    </location>
</feature>
<dbReference type="SUPFAM" id="SSF50621">
    <property type="entry name" value="Alanine racemase C-terminal domain-like"/>
    <property type="match status" value="1"/>
</dbReference>
<keyword evidence="3 4" id="KW-0413">Isomerase</keyword>
<keyword evidence="2 4" id="KW-0663">Pyridoxal phosphate</keyword>
<dbReference type="InterPro" id="IPR001608">
    <property type="entry name" value="Ala_racemase_N"/>
</dbReference>
<gene>
    <name evidence="8" type="primary">alr</name>
    <name evidence="8" type="ORF">B1s21122_00995</name>
</gene>
<dbReference type="AlphaFoldDB" id="A0A249JWQ0"/>
<feature type="modified residue" description="N6-(pyridoxal phosphate)lysine" evidence="4 5">
    <location>
        <position position="33"/>
    </location>
</feature>
<dbReference type="GO" id="GO:0008784">
    <property type="term" value="F:alanine racemase activity"/>
    <property type="evidence" value="ECO:0007669"/>
    <property type="project" value="UniProtKB-UniRule"/>
</dbReference>
<feature type="domain" description="Alanine racemase C-terminal" evidence="7">
    <location>
        <begin position="244"/>
        <end position="372"/>
    </location>
</feature>
<dbReference type="Pfam" id="PF00842">
    <property type="entry name" value="Ala_racemase_C"/>
    <property type="match status" value="1"/>
</dbReference>
<feature type="binding site" evidence="4 6">
    <location>
        <position position="313"/>
    </location>
    <ligand>
        <name>substrate</name>
    </ligand>
</feature>
<feature type="binding site" evidence="4 6">
    <location>
        <position position="131"/>
    </location>
    <ligand>
        <name>substrate</name>
    </ligand>
</feature>
<dbReference type="EC" id="5.1.1.1" evidence="4"/>
<feature type="active site" description="Proton acceptor; specific for D-alanine" evidence="4">
    <location>
        <position position="33"/>
    </location>
</feature>
<dbReference type="Gene3D" id="2.40.37.10">
    <property type="entry name" value="Lyase, Ornithine Decarboxylase, Chain A, domain 1"/>
    <property type="match status" value="1"/>
</dbReference>
<dbReference type="InterPro" id="IPR009006">
    <property type="entry name" value="Ala_racemase/Decarboxylase_C"/>
</dbReference>
<dbReference type="GO" id="GO:0030632">
    <property type="term" value="P:D-alanine biosynthetic process"/>
    <property type="evidence" value="ECO:0007669"/>
    <property type="project" value="UniProtKB-UniRule"/>
</dbReference>
<dbReference type="GO" id="GO:0009252">
    <property type="term" value="P:peptidoglycan biosynthetic process"/>
    <property type="evidence" value="ECO:0007669"/>
    <property type="project" value="TreeGrafter"/>
</dbReference>
<reference evidence="9" key="1">
    <citation type="submission" date="2016-10" db="EMBL/GenBank/DDBJ databases">
        <title>High microdiversification within the ubiquitous acI lineage of Actinobacteria.</title>
        <authorList>
            <person name="Neuenschwander S.M."/>
            <person name="Salcher M."/>
            <person name="Ghai R."/>
            <person name="Pernthaler J."/>
        </authorList>
    </citation>
    <scope>NUCLEOTIDE SEQUENCE [LARGE SCALE GENOMIC DNA]</scope>
</reference>
<evidence type="ECO:0000256" key="5">
    <source>
        <dbReference type="PIRSR" id="PIRSR600821-50"/>
    </source>
</evidence>
<dbReference type="GO" id="GO:0005829">
    <property type="term" value="C:cytosol"/>
    <property type="evidence" value="ECO:0007669"/>
    <property type="project" value="TreeGrafter"/>
</dbReference>
<sequence length="374" mass="39856">MSRARAEINLAAIAENLKFIKSKTSAQVLAVVKADAYGHGLINVAKAAEKAGADWLGTALLEEGIALRNGGITKPIISWLTPIGEDFKTAINLDIDLSVSSIELLNEIISVGKSLNKAPRVHIEIDTGMNRGGFGDDWGSLLPEIVKAVKANEIKAIGIWSHFARADEPNAVMNKTQLDVFTQKVKQLNDSGVNLEFIHIANSAAALSNEAAHKNIIRWGIGLYGLSPDVINMGDSASLGLKPAMKLFAKLQLVKSVKTGQSVGYGGTATTKSDTKLGVVTLGYADGVPRNANELAGIYVAGKRAPLIGRVSMDQFVVDLGANSLAKTGDEVIVFGDGSQGEYTIDEWAKACGTINYEIVTRIGVRVPRIYSRE</sequence>
<evidence type="ECO:0000313" key="9">
    <source>
        <dbReference type="Proteomes" id="UP000217153"/>
    </source>
</evidence>
<dbReference type="InterPro" id="IPR029066">
    <property type="entry name" value="PLP-binding_barrel"/>
</dbReference>
<organism evidence="8 9">
    <name type="scientific">Candidatus Nanopelagicus limnae</name>
    <dbReference type="NCBI Taxonomy" id="1884634"/>
    <lineage>
        <taxon>Bacteria</taxon>
        <taxon>Bacillati</taxon>
        <taxon>Actinomycetota</taxon>
        <taxon>Actinomycetes</taxon>
        <taxon>Candidatus Nanopelagicales</taxon>
        <taxon>Candidatus Nanopelagicaceae</taxon>
        <taxon>Candidatus Nanopelagicus</taxon>
    </lineage>
</organism>
<dbReference type="NCBIfam" id="TIGR00492">
    <property type="entry name" value="alr"/>
    <property type="match status" value="1"/>
</dbReference>
<comment type="catalytic activity">
    <reaction evidence="4">
        <text>L-alanine = D-alanine</text>
        <dbReference type="Rhea" id="RHEA:20249"/>
        <dbReference type="ChEBI" id="CHEBI:57416"/>
        <dbReference type="ChEBI" id="CHEBI:57972"/>
        <dbReference type="EC" id="5.1.1.1"/>
    </reaction>
</comment>
<dbReference type="KEGG" id="abam:B1s21122_00995"/>
<evidence type="ECO:0000313" key="8">
    <source>
        <dbReference type="EMBL" id="ASY08943.1"/>
    </source>
</evidence>
<name>A0A249JWQ0_9ACTN</name>
<evidence type="ECO:0000256" key="4">
    <source>
        <dbReference type="HAMAP-Rule" id="MF_01201"/>
    </source>
</evidence>
<evidence type="ECO:0000256" key="2">
    <source>
        <dbReference type="ARBA" id="ARBA00022898"/>
    </source>
</evidence>
<dbReference type="PRINTS" id="PR00992">
    <property type="entry name" value="ALARACEMASE"/>
</dbReference>
<comment type="cofactor">
    <cofactor evidence="1 4 5">
        <name>pyridoxal 5'-phosphate</name>
        <dbReference type="ChEBI" id="CHEBI:597326"/>
    </cofactor>
</comment>
<dbReference type="FunFam" id="3.20.20.10:FF:000002">
    <property type="entry name" value="Alanine racemase"/>
    <property type="match status" value="1"/>
</dbReference>
<dbReference type="SUPFAM" id="SSF51419">
    <property type="entry name" value="PLP-binding barrel"/>
    <property type="match status" value="1"/>
</dbReference>
<evidence type="ECO:0000256" key="3">
    <source>
        <dbReference type="ARBA" id="ARBA00023235"/>
    </source>
</evidence>
<dbReference type="InterPro" id="IPR020622">
    <property type="entry name" value="Ala_racemase_pyridoxalP-BS"/>
</dbReference>
<dbReference type="HAMAP" id="MF_01201">
    <property type="entry name" value="Ala_racemase"/>
    <property type="match status" value="1"/>
</dbReference>
<evidence type="ECO:0000256" key="6">
    <source>
        <dbReference type="PIRSR" id="PIRSR600821-52"/>
    </source>
</evidence>
<comment type="function">
    <text evidence="4">Catalyzes the interconversion of L-alanine and D-alanine. May also act on other amino acids.</text>
</comment>